<dbReference type="EMBL" id="QJSP01000031">
    <property type="protein sequence ID" value="PYE11777.1"/>
    <property type="molecule type" value="Genomic_DNA"/>
</dbReference>
<gene>
    <name evidence="1" type="ORF">DFR67_13123</name>
</gene>
<dbReference type="Proteomes" id="UP000247591">
    <property type="component" value="Unassembled WGS sequence"/>
</dbReference>
<evidence type="ECO:0000313" key="2">
    <source>
        <dbReference type="Proteomes" id="UP000247591"/>
    </source>
</evidence>
<dbReference type="PROSITE" id="PS51257">
    <property type="entry name" value="PROKAR_LIPOPROTEIN"/>
    <property type="match status" value="1"/>
</dbReference>
<sequence>MTTDLKPSTPTFYRLFCCLALILTFAVGAMGCDIAAKFDTDNPEKAAGVLKVTIPDSARKVVSYTDSSAKGNCTDLSFLLPTSEWKPYVAQYYRDQLEEAFADEYACNESRPPCDTRPSGNLPQRVDAEDVVLVNDSSQYRALLVVSECFPGQTLISWKTSAI</sequence>
<protein>
    <submittedName>
        <fullName evidence="1">Uncharacterized protein</fullName>
    </submittedName>
</protein>
<name>A0A318RD55_WILLI</name>
<reference evidence="1 2" key="1">
    <citation type="submission" date="2018-06" db="EMBL/GenBank/DDBJ databases">
        <title>Genomic Encyclopedia of Type Strains, Phase IV (KMG-IV): sequencing the most valuable type-strain genomes for metagenomic binning, comparative biology and taxonomic classification.</title>
        <authorList>
            <person name="Goeker M."/>
        </authorList>
    </citation>
    <scope>NUCLEOTIDE SEQUENCE [LARGE SCALE GENOMIC DNA]</scope>
    <source>
        <strain evidence="1 2">DSM 45521</strain>
    </source>
</reference>
<evidence type="ECO:0000313" key="1">
    <source>
        <dbReference type="EMBL" id="PYE11777.1"/>
    </source>
</evidence>
<accession>A0A318RD55</accession>
<proteinExistence type="predicted"/>
<organism evidence="1 2">
    <name type="scientific">Williamsia limnetica</name>
    <dbReference type="NCBI Taxonomy" id="882452"/>
    <lineage>
        <taxon>Bacteria</taxon>
        <taxon>Bacillati</taxon>
        <taxon>Actinomycetota</taxon>
        <taxon>Actinomycetes</taxon>
        <taxon>Mycobacteriales</taxon>
        <taxon>Nocardiaceae</taxon>
        <taxon>Williamsia</taxon>
    </lineage>
</organism>
<comment type="caution">
    <text evidence="1">The sequence shown here is derived from an EMBL/GenBank/DDBJ whole genome shotgun (WGS) entry which is preliminary data.</text>
</comment>
<dbReference type="AlphaFoldDB" id="A0A318RD55"/>
<keyword evidence="2" id="KW-1185">Reference proteome</keyword>